<comment type="caution">
    <text evidence="13">The sequence shown here is derived from an EMBL/GenBank/DDBJ whole genome shotgun (WGS) entry which is preliminary data.</text>
</comment>
<evidence type="ECO:0000259" key="12">
    <source>
        <dbReference type="Pfam" id="PF07715"/>
    </source>
</evidence>
<comment type="subcellular location">
    <subcellularLocation>
        <location evidence="1 8">Cell outer membrane</location>
        <topology evidence="1 8">Multi-pass membrane protein</topology>
    </subcellularLocation>
</comment>
<dbReference type="RefSeq" id="WP_008669628.1">
    <property type="nucleotide sequence ID" value="NZ_JNHI01000043.1"/>
</dbReference>
<proteinExistence type="inferred from homology"/>
<feature type="domain" description="TonB-dependent receptor plug" evidence="12">
    <location>
        <begin position="115"/>
        <end position="221"/>
    </location>
</feature>
<dbReference type="FunFam" id="2.170.130.10:FF:000008">
    <property type="entry name" value="SusC/RagA family TonB-linked outer membrane protein"/>
    <property type="match status" value="1"/>
</dbReference>
<dbReference type="NCBIfam" id="TIGR04057">
    <property type="entry name" value="SusC_RagA_signa"/>
    <property type="match status" value="1"/>
</dbReference>
<feature type="domain" description="TonB-dependent receptor-like beta-barrel" evidence="11">
    <location>
        <begin position="382"/>
        <end position="775"/>
    </location>
</feature>
<dbReference type="Pfam" id="PF07715">
    <property type="entry name" value="Plug"/>
    <property type="match status" value="1"/>
</dbReference>
<dbReference type="InterPro" id="IPR012910">
    <property type="entry name" value="Plug_dom"/>
</dbReference>
<dbReference type="Gene3D" id="2.40.170.20">
    <property type="entry name" value="TonB-dependent receptor, beta-barrel domain"/>
    <property type="match status" value="1"/>
</dbReference>
<dbReference type="InterPro" id="IPR036942">
    <property type="entry name" value="Beta-barrel_TonB_sf"/>
</dbReference>
<dbReference type="Pfam" id="PF13715">
    <property type="entry name" value="CarbopepD_reg_2"/>
    <property type="match status" value="1"/>
</dbReference>
<keyword evidence="5 9" id="KW-0798">TonB box</keyword>
<dbReference type="InterPro" id="IPR000531">
    <property type="entry name" value="Beta-barrel_TonB"/>
</dbReference>
<dbReference type="AlphaFoldDB" id="A0A078QU58"/>
<keyword evidence="4 8" id="KW-0812">Transmembrane</keyword>
<accession>A0A078QU58</accession>
<evidence type="ECO:0000256" key="2">
    <source>
        <dbReference type="ARBA" id="ARBA00022448"/>
    </source>
</evidence>
<comment type="similarity">
    <text evidence="8 9">Belongs to the TonB-dependent receptor family.</text>
</comment>
<evidence type="ECO:0000259" key="11">
    <source>
        <dbReference type="Pfam" id="PF00593"/>
    </source>
</evidence>
<dbReference type="SUPFAM" id="SSF56935">
    <property type="entry name" value="Porins"/>
    <property type="match status" value="1"/>
</dbReference>
<evidence type="ECO:0000256" key="6">
    <source>
        <dbReference type="ARBA" id="ARBA00023136"/>
    </source>
</evidence>
<keyword evidence="3 8" id="KW-1134">Transmembrane beta strand</keyword>
<dbReference type="InterPro" id="IPR023997">
    <property type="entry name" value="TonB-dep_OMP_SusC/RagA_CS"/>
</dbReference>
<feature type="chain" id="PRO_5001744363" evidence="10">
    <location>
        <begin position="26"/>
        <end position="1076"/>
    </location>
</feature>
<evidence type="ECO:0000256" key="8">
    <source>
        <dbReference type="PROSITE-ProRule" id="PRU01360"/>
    </source>
</evidence>
<dbReference type="SUPFAM" id="SSF49464">
    <property type="entry name" value="Carboxypeptidase regulatory domain-like"/>
    <property type="match status" value="1"/>
</dbReference>
<dbReference type="NCBIfam" id="TIGR04056">
    <property type="entry name" value="OMP_RagA_SusC"/>
    <property type="match status" value="1"/>
</dbReference>
<evidence type="ECO:0000256" key="3">
    <source>
        <dbReference type="ARBA" id="ARBA00022452"/>
    </source>
</evidence>
<dbReference type="InterPro" id="IPR023996">
    <property type="entry name" value="TonB-dep_OMP_SusC/RagA"/>
</dbReference>
<dbReference type="Gene3D" id="2.170.130.10">
    <property type="entry name" value="TonB-dependent receptor, plug domain"/>
    <property type="match status" value="1"/>
</dbReference>
<name>A0A078QU58_PHOVU</name>
<dbReference type="InterPro" id="IPR008969">
    <property type="entry name" value="CarboxyPept-like_regulatory"/>
</dbReference>
<keyword evidence="6 8" id="KW-0472">Membrane</keyword>
<evidence type="ECO:0000256" key="5">
    <source>
        <dbReference type="ARBA" id="ARBA00023077"/>
    </source>
</evidence>
<dbReference type="InterPro" id="IPR039426">
    <property type="entry name" value="TonB-dep_rcpt-like"/>
</dbReference>
<evidence type="ECO:0000313" key="13">
    <source>
        <dbReference type="EMBL" id="KDS26650.1"/>
    </source>
</evidence>
<evidence type="ECO:0000256" key="7">
    <source>
        <dbReference type="ARBA" id="ARBA00023237"/>
    </source>
</evidence>
<gene>
    <name evidence="13" type="ORF">M097_4073</name>
</gene>
<evidence type="ECO:0000256" key="9">
    <source>
        <dbReference type="RuleBase" id="RU003357"/>
    </source>
</evidence>
<dbReference type="EMBL" id="JNHI01000043">
    <property type="protein sequence ID" value="KDS26650.1"/>
    <property type="molecule type" value="Genomic_DNA"/>
</dbReference>
<dbReference type="Gene3D" id="2.60.40.1120">
    <property type="entry name" value="Carboxypeptidase-like, regulatory domain"/>
    <property type="match status" value="1"/>
</dbReference>
<dbReference type="InterPro" id="IPR037066">
    <property type="entry name" value="Plug_dom_sf"/>
</dbReference>
<evidence type="ECO:0000313" key="14">
    <source>
        <dbReference type="Proteomes" id="UP000028134"/>
    </source>
</evidence>
<dbReference type="FunFam" id="2.60.40.1120:FF:000003">
    <property type="entry name" value="Outer membrane protein Omp121"/>
    <property type="match status" value="1"/>
</dbReference>
<feature type="signal peptide" evidence="10">
    <location>
        <begin position="1"/>
        <end position="25"/>
    </location>
</feature>
<evidence type="ECO:0000256" key="10">
    <source>
        <dbReference type="SAM" id="SignalP"/>
    </source>
</evidence>
<keyword evidence="2 8" id="KW-0813">Transport</keyword>
<dbReference type="GO" id="GO:0009279">
    <property type="term" value="C:cell outer membrane"/>
    <property type="evidence" value="ECO:0007669"/>
    <property type="project" value="UniProtKB-SubCell"/>
</dbReference>
<dbReference type="Pfam" id="PF00593">
    <property type="entry name" value="TonB_dep_Rec_b-barrel"/>
    <property type="match status" value="1"/>
</dbReference>
<dbReference type="PATRIC" id="fig|1339350.3.peg.3881"/>
<keyword evidence="10" id="KW-0732">Signal</keyword>
<organism evidence="13 14">
    <name type="scientific">Phocaeicola vulgatus str. 3775 SL</name>
    <name type="common">B</name>
    <name type="synonym">iv</name>
    <dbReference type="NCBI Taxonomy" id="1339350"/>
    <lineage>
        <taxon>Bacteria</taxon>
        <taxon>Pseudomonadati</taxon>
        <taxon>Bacteroidota</taxon>
        <taxon>Bacteroidia</taxon>
        <taxon>Bacteroidales</taxon>
        <taxon>Bacteroidaceae</taxon>
        <taxon>Phocaeicola</taxon>
    </lineage>
</organism>
<sequence length="1076" mass="118666">MNLKELARKAVSTLFLSMLCLVAFAQTATGLVKDKTGEPMIGVNVLVKGTTNGTITDFDGKFSIPDVPSNATLVVSYIGYLTKEVKSGKDLIIVLEEDNKTLDEVVVIGYGTVKRRDLTGSVASVTGEKLAANPVANVAQALQGQLPGVSVTSQDGRPGAGMSIRIRGGGSITQSNDPLFIVDGVQVSGIDDIPADNIESIDVLKDAASTAIYGARGANGVILVTTKGGKDGRVSVKYNMYYQMKENPKLLETMDPYDYVYNTWAYMKSLGDSYGDGVARYFGLGSKYGNHLNEYKNMTTHNYINDLMQTASSWNHDVSLSGGTDKTKFYSSVNYMDDEGIRVKSGFQRWNANFKLTQKINKKLTADFDLRYSEIEINGSGFGNATSAYTYRPVDNPLGDASFTAGFGQGDTNMEETSNPLYYLNTVDYIKNMYRIRAKGALTWNVIKGLTAKTELSLNRNWNQEKTWNAGQTEKDNSSAKLKKSDGYGVRWATTLNYEVQGLGDNHNLSFLVGNEVLASKSDYTEIYGVGYPEGFTMDDAFGMINMTTPSLGQDYFKGEIGTPNHTLSWFGRANYSYKGKYLLTATFRADGSSKFAPSHQWGYFPAAAAAWRISDEAFMENTRDWLDNLKLRVSYGTSGSDNIDASLWRETWKTEQITVDGEKVTTYVPGDMKGNPDLKWETTISRNLGVDFGFFNNWVRGSLDYYWNTTKNILMKVPIDAASGYSYQFQNVGKTSNKGVELALGFDIVRGKDFNLGVNLTYNYNKNNIDELMDGVLADTRAMNDWGSSMAKPAYDYIIREGHPVGTIQGFKSEGYYTIDDFTYADGKYTLKPGIPDIQGIVNYPDGVKVLAADGQTAVPGMPKFADTTGNGVVDEDDKTIIGEAMPQHTGGFTINGNWKAIDFSVGFTYQIGGDVYNANAMHSLMGNKDNSAGQNRLKFVSETFKYYDVDTNGDLMLVKDPTALAALNANTNYSSFFSEYGIVSSKFIEDASYLRLNTLTVGYTFPKNWMNKIGLQNARVYFTGSNLFCIDGYSGIDPDVNTKTDGKDGFPTPYFDYQSYPKARTYTFGVNLTF</sequence>
<evidence type="ECO:0000256" key="1">
    <source>
        <dbReference type="ARBA" id="ARBA00004571"/>
    </source>
</evidence>
<dbReference type="Proteomes" id="UP000028134">
    <property type="component" value="Unassembled WGS sequence"/>
</dbReference>
<reference evidence="13 14" key="1">
    <citation type="submission" date="2014-04" db="EMBL/GenBank/DDBJ databases">
        <authorList>
            <person name="Sears C."/>
            <person name="Carroll K."/>
            <person name="Sack B.R."/>
            <person name="Qadri F."/>
            <person name="Myers L.L."/>
            <person name="Chung G.-T."/>
            <person name="Escheverria P."/>
            <person name="Fraser C.M."/>
            <person name="Sadzewicz L."/>
            <person name="Shefchek K.A."/>
            <person name="Tallon L."/>
            <person name="Das S.P."/>
            <person name="Daugherty S."/>
            <person name="Mongodin E.F."/>
        </authorList>
    </citation>
    <scope>NUCLEOTIDE SEQUENCE [LARGE SCALE GENOMIC DNA]</scope>
    <source>
        <strain evidence="14">3775 SL(B) 10 (iv)</strain>
    </source>
</reference>
<keyword evidence="7 8" id="KW-0998">Cell outer membrane</keyword>
<protein>
    <submittedName>
        <fullName evidence="13">TonB-linked outer membrane, SusC/RagA family protein</fullName>
    </submittedName>
</protein>
<evidence type="ECO:0000256" key="4">
    <source>
        <dbReference type="ARBA" id="ARBA00022692"/>
    </source>
</evidence>
<dbReference type="PROSITE" id="PS52016">
    <property type="entry name" value="TONB_DEPENDENT_REC_3"/>
    <property type="match status" value="1"/>
</dbReference>